<gene>
    <name evidence="2" type="ORF">HBE96_02045</name>
</gene>
<feature type="region of interest" description="Disordered" evidence="1">
    <location>
        <begin position="110"/>
        <end position="177"/>
    </location>
</feature>
<name>A0A7Y0HL32_9CLOT</name>
<dbReference type="Proteomes" id="UP000537131">
    <property type="component" value="Unassembled WGS sequence"/>
</dbReference>
<feature type="compositionally biased region" description="Polar residues" evidence="1">
    <location>
        <begin position="166"/>
        <end position="177"/>
    </location>
</feature>
<dbReference type="RefSeq" id="WP_169296113.1">
    <property type="nucleotide sequence ID" value="NZ_JABBNI010000006.1"/>
</dbReference>
<dbReference type="AlphaFoldDB" id="A0A7Y0HL32"/>
<reference evidence="2 3" key="2">
    <citation type="submission" date="2020-06" db="EMBL/GenBank/DDBJ databases">
        <title>Complete Genome Sequence of Clostridium muelleri sp. nov. P21T, an Acid-Alcohol Producing Acetogen Isolated from Old Hay.</title>
        <authorList>
            <person name="Duncan K.E."/>
            <person name="Tanner R.S."/>
        </authorList>
    </citation>
    <scope>NUCLEOTIDE SEQUENCE [LARGE SCALE GENOMIC DNA]</scope>
    <source>
        <strain evidence="2 3">P21</strain>
    </source>
</reference>
<accession>A0A7Y0HL32</accession>
<evidence type="ECO:0000256" key="1">
    <source>
        <dbReference type="SAM" id="MobiDB-lite"/>
    </source>
</evidence>
<protein>
    <submittedName>
        <fullName evidence="2">Uncharacterized protein</fullName>
    </submittedName>
</protein>
<sequence length="177" mass="19950">MAYRKIIEDYYNDTNNLTDYLSKLVNSYRLLVGAAGELNDIALAHKKEVRKAINTSNDLLNVIDEVIDVLEKTSFGYMDYCKIKGKIMQSTMQVQYIQTEIDNELKLQNSEKGASDNSGDVIDTEREVFNTQKDMPINEKDTDNSEEDGSNNGKDAVSNEEDTSSSEKNINNNGKEV</sequence>
<comment type="caution">
    <text evidence="2">The sequence shown here is derived from an EMBL/GenBank/DDBJ whole genome shotgun (WGS) entry which is preliminary data.</text>
</comment>
<evidence type="ECO:0000313" key="3">
    <source>
        <dbReference type="Proteomes" id="UP000537131"/>
    </source>
</evidence>
<evidence type="ECO:0000313" key="2">
    <source>
        <dbReference type="EMBL" id="NMM61499.1"/>
    </source>
</evidence>
<organism evidence="2 3">
    <name type="scientific">Clostridium muellerianum</name>
    <dbReference type="NCBI Taxonomy" id="2716538"/>
    <lineage>
        <taxon>Bacteria</taxon>
        <taxon>Bacillati</taxon>
        <taxon>Bacillota</taxon>
        <taxon>Clostridia</taxon>
        <taxon>Eubacteriales</taxon>
        <taxon>Clostridiaceae</taxon>
        <taxon>Clostridium</taxon>
    </lineage>
</organism>
<reference evidence="2 3" key="1">
    <citation type="submission" date="2020-04" db="EMBL/GenBank/DDBJ databases">
        <authorList>
            <person name="Doyle D.A."/>
        </authorList>
    </citation>
    <scope>NUCLEOTIDE SEQUENCE [LARGE SCALE GENOMIC DNA]</scope>
    <source>
        <strain evidence="2 3">P21</strain>
    </source>
</reference>
<dbReference type="EMBL" id="JABBNI010000006">
    <property type="protein sequence ID" value="NMM61499.1"/>
    <property type="molecule type" value="Genomic_DNA"/>
</dbReference>
<keyword evidence="3" id="KW-1185">Reference proteome</keyword>
<proteinExistence type="predicted"/>